<dbReference type="AlphaFoldDB" id="A0A1M4ZB61"/>
<feature type="coiled-coil region" evidence="1">
    <location>
        <begin position="475"/>
        <end position="509"/>
    </location>
</feature>
<feature type="signal peptide" evidence="2">
    <location>
        <begin position="1"/>
        <end position="23"/>
    </location>
</feature>
<dbReference type="PROSITE" id="PS51688">
    <property type="entry name" value="ICA"/>
    <property type="match status" value="1"/>
</dbReference>
<name>A0A1M4ZB61_9BACT</name>
<gene>
    <name evidence="4" type="ORF">SAMN05444008_105159</name>
</gene>
<keyword evidence="1" id="KW-0175">Coiled coil</keyword>
<evidence type="ECO:0000256" key="2">
    <source>
        <dbReference type="SAM" id="SignalP"/>
    </source>
</evidence>
<dbReference type="Proteomes" id="UP000184368">
    <property type="component" value="Unassembled WGS sequence"/>
</dbReference>
<dbReference type="InterPro" id="IPR011049">
    <property type="entry name" value="Serralysin-like_metalloprot_C"/>
</dbReference>
<protein>
    <submittedName>
        <fullName evidence="4">Por secretion system C-terminal sorting domain-containing protein</fullName>
    </submittedName>
</protein>
<proteinExistence type="predicted"/>
<dbReference type="STRING" id="1302690.BUE76_22040"/>
<evidence type="ECO:0000259" key="3">
    <source>
        <dbReference type="PROSITE" id="PS51688"/>
    </source>
</evidence>
<accession>A0A1M4ZB61</accession>
<sequence length="604" mass="63168">MLAVAMLLSALPAFSQYSFPASGAVGIGTTTPAASSILDIRSTSRGVLLPRMTKAQRAAIGSPAQGLLVFQTDGSRGFYVFDGSWQPLSVQPNLANLSGTTAINTSLLPGATNLHNLGSSSRAWKDLYLRGDIYLDGYRYITSKNTPASVFVGANSGSQAITGEGNTAIGVEALGNTTTGRNNVAVGFQAMRFNDAGDGEDPSSIGAGYENTAVGYKALSGGWGNTAVGYMAMTSNSTAGDKNTAIGHSALYQLGKGGANVAVGYATMYQTHNGTGNTAVGNNALGAVLDGSGNSALGEAAGAQATDVMEGTFLGAHTNAEQGLSNFTVIGYGATVNQSNQVRVGNEDITSIGGKVGWTTFSDGRYKQNQKDNVPGLAFINRLKPLTYTLNIAAIKAQAQSTIPNNKLKGDIQQQQRGTAYNQGGKPAQLSTGFVAQEVAALADSLHYEFSGVDKPEKENGFYGLRYAEFVVPLVKAMQELHSQMEAENKSLREELAALKKMVQELQLASLPPTHTNSKAYLEQNTPNPLQGSTIIHYSAPIGTRNLSLQISNTKGQVVLNAALNNKGAGQYLVDSGRLAAGVYTYTLIADGRVAGSRKMIVVK</sequence>
<dbReference type="InterPro" id="IPR026444">
    <property type="entry name" value="Secre_tail"/>
</dbReference>
<evidence type="ECO:0000313" key="4">
    <source>
        <dbReference type="EMBL" id="SHF15293.1"/>
    </source>
</evidence>
<dbReference type="Gene3D" id="2.150.10.10">
    <property type="entry name" value="Serralysin-like metalloprotease, C-terminal"/>
    <property type="match status" value="1"/>
</dbReference>
<keyword evidence="5" id="KW-1185">Reference proteome</keyword>
<feature type="chain" id="PRO_5012589881" evidence="2">
    <location>
        <begin position="24"/>
        <end position="604"/>
    </location>
</feature>
<keyword evidence="2" id="KW-0732">Signal</keyword>
<evidence type="ECO:0000313" key="5">
    <source>
        <dbReference type="Proteomes" id="UP000184368"/>
    </source>
</evidence>
<evidence type="ECO:0000256" key="1">
    <source>
        <dbReference type="SAM" id="Coils"/>
    </source>
</evidence>
<organism evidence="4 5">
    <name type="scientific">Cnuella takakiae</name>
    <dbReference type="NCBI Taxonomy" id="1302690"/>
    <lineage>
        <taxon>Bacteria</taxon>
        <taxon>Pseudomonadati</taxon>
        <taxon>Bacteroidota</taxon>
        <taxon>Chitinophagia</taxon>
        <taxon>Chitinophagales</taxon>
        <taxon>Chitinophagaceae</taxon>
        <taxon>Cnuella</taxon>
    </lineage>
</organism>
<dbReference type="InterPro" id="IPR030392">
    <property type="entry name" value="S74_ICA"/>
</dbReference>
<reference evidence="4 5" key="1">
    <citation type="submission" date="2016-11" db="EMBL/GenBank/DDBJ databases">
        <authorList>
            <person name="Jaros S."/>
            <person name="Januszkiewicz K."/>
            <person name="Wedrychowicz H."/>
        </authorList>
    </citation>
    <scope>NUCLEOTIDE SEQUENCE [LARGE SCALE GENOMIC DNA]</scope>
    <source>
        <strain evidence="4 5">DSM 26897</strain>
    </source>
</reference>
<dbReference type="NCBIfam" id="TIGR04183">
    <property type="entry name" value="Por_Secre_tail"/>
    <property type="match status" value="1"/>
</dbReference>
<feature type="domain" description="Peptidase S74" evidence="3">
    <location>
        <begin position="362"/>
        <end position="496"/>
    </location>
</feature>
<dbReference type="EMBL" id="FQUO01000005">
    <property type="protein sequence ID" value="SHF15293.1"/>
    <property type="molecule type" value="Genomic_DNA"/>
</dbReference>